<gene>
    <name evidence="2" type="ORF">CSOJ01_07386</name>
</gene>
<proteinExistence type="predicted"/>
<keyword evidence="3" id="KW-1185">Reference proteome</keyword>
<evidence type="ECO:0000313" key="3">
    <source>
        <dbReference type="Proteomes" id="UP000652219"/>
    </source>
</evidence>
<feature type="region of interest" description="Disordered" evidence="1">
    <location>
        <begin position="75"/>
        <end position="114"/>
    </location>
</feature>
<feature type="compositionally biased region" description="Pro residues" evidence="1">
    <location>
        <begin position="97"/>
        <end position="109"/>
    </location>
</feature>
<evidence type="ECO:0000256" key="1">
    <source>
        <dbReference type="SAM" id="MobiDB-lite"/>
    </source>
</evidence>
<dbReference type="EMBL" id="WIGN01000113">
    <property type="protein sequence ID" value="KAF6808714.1"/>
    <property type="molecule type" value="Genomic_DNA"/>
</dbReference>
<dbReference type="Proteomes" id="UP000652219">
    <property type="component" value="Unassembled WGS sequence"/>
</dbReference>
<feature type="compositionally biased region" description="Low complexity" evidence="1">
    <location>
        <begin position="80"/>
        <end position="89"/>
    </location>
</feature>
<organism evidence="2 3">
    <name type="scientific">Colletotrichum sojae</name>
    <dbReference type="NCBI Taxonomy" id="2175907"/>
    <lineage>
        <taxon>Eukaryota</taxon>
        <taxon>Fungi</taxon>
        <taxon>Dikarya</taxon>
        <taxon>Ascomycota</taxon>
        <taxon>Pezizomycotina</taxon>
        <taxon>Sordariomycetes</taxon>
        <taxon>Hypocreomycetidae</taxon>
        <taxon>Glomerellales</taxon>
        <taxon>Glomerellaceae</taxon>
        <taxon>Colletotrichum</taxon>
        <taxon>Colletotrichum orchidearum species complex</taxon>
    </lineage>
</organism>
<reference evidence="2 3" key="1">
    <citation type="journal article" date="2020" name="Phytopathology">
        <title>Genome Sequence Resources of Colletotrichum truncatum, C. plurivorum, C. musicola, and C. sojae: Four Species Pathogenic to Soybean (Glycine max).</title>
        <authorList>
            <person name="Rogerio F."/>
            <person name="Boufleur T.R."/>
            <person name="Ciampi-Guillardi M."/>
            <person name="Sukno S.A."/>
            <person name="Thon M.R."/>
            <person name="Massola Junior N.S."/>
            <person name="Baroncelli R."/>
        </authorList>
    </citation>
    <scope>NUCLEOTIDE SEQUENCE [LARGE SCALE GENOMIC DNA]</scope>
    <source>
        <strain evidence="2 3">LFN0009</strain>
    </source>
</reference>
<name>A0A8H6MTQ6_9PEZI</name>
<comment type="caution">
    <text evidence="2">The sequence shown here is derived from an EMBL/GenBank/DDBJ whole genome shotgun (WGS) entry which is preliminary data.</text>
</comment>
<feature type="region of interest" description="Disordered" evidence="1">
    <location>
        <begin position="1"/>
        <end position="26"/>
    </location>
</feature>
<protein>
    <submittedName>
        <fullName evidence="2">Uncharacterized protein</fullName>
    </submittedName>
</protein>
<feature type="compositionally biased region" description="Pro residues" evidence="1">
    <location>
        <begin position="8"/>
        <end position="17"/>
    </location>
</feature>
<accession>A0A8H6MTQ6</accession>
<dbReference type="AlphaFoldDB" id="A0A8H6MTQ6"/>
<sequence>MSPAAPFLAPPPPPPPADRCTSRTVSPTHRYIGRVCHGTGTMGRDTRPIISWSFPFIQAITTPCLHPRAPDCHSAGFRASRSSSSSSSSKHADAPQQRPPTRPPPPGPLTPTHRASVIRLSSPSVWVSPSQSRLTPPLPFPIAVASCRRSYDLQLLHRCDHAAVRRRPSHRALENRIHRERLPAIRTLPPRARHPLPLYRAAPGP</sequence>
<evidence type="ECO:0000313" key="2">
    <source>
        <dbReference type="EMBL" id="KAF6808714.1"/>
    </source>
</evidence>